<dbReference type="NCBIfam" id="TIGR04354">
    <property type="entry name" value="amphi-Trp"/>
    <property type="match status" value="1"/>
</dbReference>
<evidence type="ECO:0000313" key="3">
    <source>
        <dbReference type="Proteomes" id="UP001595945"/>
    </source>
</evidence>
<dbReference type="GeneID" id="73046572"/>
<name>A0ABD5Q6L1_9EURY</name>
<keyword evidence="3" id="KW-1185">Reference proteome</keyword>
<dbReference type="AlphaFoldDB" id="A0ABD5Q6L1"/>
<proteinExistence type="predicted"/>
<protein>
    <submittedName>
        <fullName evidence="2">Amphi-Trp domain-containing protein</fullName>
    </submittedName>
</protein>
<comment type="caution">
    <text evidence="2">The sequence shown here is derived from an EMBL/GenBank/DDBJ whole genome shotgun (WGS) entry which is preliminary data.</text>
</comment>
<dbReference type="RefSeq" id="WP_254268060.1">
    <property type="nucleotide sequence ID" value="NZ_CP100400.1"/>
</dbReference>
<accession>A0ABD5Q6L1</accession>
<sequence length="100" mass="11684">MGDRVNLPDDRDRQRTTVTDGFFEREIHLSREATASFLRELADQVENDTRLTLSSQEWEIPFEYREPVEIEVEFSGGREAELEVEFEFTEPRGGDELSVE</sequence>
<feature type="domain" description="Amphi-Trp" evidence="1">
    <location>
        <begin position="22"/>
        <end position="89"/>
    </location>
</feature>
<reference evidence="2 3" key="1">
    <citation type="journal article" date="2019" name="Int. J. Syst. Evol. Microbiol.">
        <title>The Global Catalogue of Microorganisms (GCM) 10K type strain sequencing project: providing services to taxonomists for standard genome sequencing and annotation.</title>
        <authorList>
            <consortium name="The Broad Institute Genomics Platform"/>
            <consortium name="The Broad Institute Genome Sequencing Center for Infectious Disease"/>
            <person name="Wu L."/>
            <person name="Ma J."/>
        </authorList>
    </citation>
    <scope>NUCLEOTIDE SEQUENCE [LARGE SCALE GENOMIC DNA]</scope>
    <source>
        <strain evidence="2 3">XZYJ18</strain>
    </source>
</reference>
<dbReference type="Pfam" id="PF20068">
    <property type="entry name" value="Amphi-Trp"/>
    <property type="match status" value="1"/>
</dbReference>
<organism evidence="2 3">
    <name type="scientific">Halorussus aquaticus</name>
    <dbReference type="NCBI Taxonomy" id="2953748"/>
    <lineage>
        <taxon>Archaea</taxon>
        <taxon>Methanobacteriati</taxon>
        <taxon>Methanobacteriota</taxon>
        <taxon>Stenosarchaea group</taxon>
        <taxon>Halobacteria</taxon>
        <taxon>Halobacteriales</taxon>
        <taxon>Haladaptataceae</taxon>
        <taxon>Halorussus</taxon>
    </lineage>
</organism>
<gene>
    <name evidence="2" type="ORF">ACFO9K_18915</name>
</gene>
<dbReference type="EMBL" id="JBHSHT010000002">
    <property type="protein sequence ID" value="MFC4826331.1"/>
    <property type="molecule type" value="Genomic_DNA"/>
</dbReference>
<evidence type="ECO:0000259" key="1">
    <source>
        <dbReference type="Pfam" id="PF20068"/>
    </source>
</evidence>
<evidence type="ECO:0000313" key="2">
    <source>
        <dbReference type="EMBL" id="MFC4826331.1"/>
    </source>
</evidence>
<dbReference type="InterPro" id="IPR027598">
    <property type="entry name" value="Amphi-Trp_dom"/>
</dbReference>
<dbReference type="Proteomes" id="UP001595945">
    <property type="component" value="Unassembled WGS sequence"/>
</dbReference>